<dbReference type="GO" id="GO:0005886">
    <property type="term" value="C:plasma membrane"/>
    <property type="evidence" value="ECO:0007669"/>
    <property type="project" value="UniProtKB-SubCell"/>
</dbReference>
<gene>
    <name evidence="8" type="ORF">ALO75_04148</name>
</gene>
<keyword evidence="4" id="KW-0812">Transmembrane</keyword>
<dbReference type="GO" id="GO:0055085">
    <property type="term" value="P:transmembrane transport"/>
    <property type="evidence" value="ECO:0007669"/>
    <property type="project" value="InterPro"/>
</dbReference>
<dbReference type="PATRIC" id="fig|317659.3.peg.600"/>
<protein>
    <recommendedName>
        <fullName evidence="7">ABC transmembrane type-1 domain-containing protein</fullName>
    </recommendedName>
</protein>
<evidence type="ECO:0000313" key="9">
    <source>
        <dbReference type="Proteomes" id="UP000051335"/>
    </source>
</evidence>
<evidence type="ECO:0000256" key="6">
    <source>
        <dbReference type="ARBA" id="ARBA00023136"/>
    </source>
</evidence>
<dbReference type="InterPro" id="IPR000515">
    <property type="entry name" value="MetI-like"/>
</dbReference>
<keyword evidence="5" id="KW-1133">Transmembrane helix</keyword>
<evidence type="ECO:0000256" key="4">
    <source>
        <dbReference type="ARBA" id="ARBA00022692"/>
    </source>
</evidence>
<reference evidence="8 9" key="1">
    <citation type="submission" date="2015-09" db="EMBL/GenBank/DDBJ databases">
        <title>Genome announcement of multiple Pseudomonas syringae strains.</title>
        <authorList>
            <person name="Thakur S."/>
            <person name="Wang P.W."/>
            <person name="Gong Y."/>
            <person name="Weir B.S."/>
            <person name="Guttman D.S."/>
        </authorList>
    </citation>
    <scope>NUCLEOTIDE SEQUENCE [LARGE SCALE GENOMIC DNA]</scope>
    <source>
        <strain evidence="8 9">ICMP17001</strain>
    </source>
</reference>
<dbReference type="EMBL" id="LJQC01000894">
    <property type="protein sequence ID" value="KPW91283.1"/>
    <property type="molecule type" value="Genomic_DNA"/>
</dbReference>
<dbReference type="InterPro" id="IPR050366">
    <property type="entry name" value="BP-dependent_transpt_permease"/>
</dbReference>
<sequence>MGLLAGYFGGKTDAFISYLITCRLAMPVRHGCAGLGFLSRRFAKCGDHTAGVLLWDRVAVVTRAAVIQIRHAEFVAAAQSMGCSTLRILVSEILFNLGGALIVVATLEMAHAILLEAALSFLGGELSSICIGDFFDLLTCRFGDSVIAIS</sequence>
<keyword evidence="2" id="KW-0813">Transport</keyword>
<dbReference type="InterPro" id="IPR035906">
    <property type="entry name" value="MetI-like_sf"/>
</dbReference>
<dbReference type="CDD" id="cd06261">
    <property type="entry name" value="TM_PBP2"/>
    <property type="match status" value="1"/>
</dbReference>
<keyword evidence="3" id="KW-1003">Cell membrane</keyword>
<organism evidence="8 9">
    <name type="scientific">Pseudomonas syringae pv. coryli</name>
    <dbReference type="NCBI Taxonomy" id="317659"/>
    <lineage>
        <taxon>Bacteria</taxon>
        <taxon>Pseudomonadati</taxon>
        <taxon>Pseudomonadota</taxon>
        <taxon>Gammaproteobacteria</taxon>
        <taxon>Pseudomonadales</taxon>
        <taxon>Pseudomonadaceae</taxon>
        <taxon>Pseudomonas</taxon>
    </lineage>
</organism>
<dbReference type="Proteomes" id="UP000051335">
    <property type="component" value="Unassembled WGS sequence"/>
</dbReference>
<evidence type="ECO:0000256" key="1">
    <source>
        <dbReference type="ARBA" id="ARBA00004651"/>
    </source>
</evidence>
<keyword evidence="6" id="KW-0472">Membrane</keyword>
<dbReference type="PANTHER" id="PTHR43386:SF23">
    <property type="entry name" value="ABC TRANSPORTER"/>
    <property type="match status" value="1"/>
</dbReference>
<evidence type="ECO:0000256" key="3">
    <source>
        <dbReference type="ARBA" id="ARBA00022475"/>
    </source>
</evidence>
<dbReference type="SUPFAM" id="SSF161098">
    <property type="entry name" value="MetI-like"/>
    <property type="match status" value="1"/>
</dbReference>
<evidence type="ECO:0000256" key="5">
    <source>
        <dbReference type="ARBA" id="ARBA00022989"/>
    </source>
</evidence>
<evidence type="ECO:0000313" key="8">
    <source>
        <dbReference type="EMBL" id="KPW91283.1"/>
    </source>
</evidence>
<comment type="caution">
    <text evidence="8">The sequence shown here is derived from an EMBL/GenBank/DDBJ whole genome shotgun (WGS) entry which is preliminary data.</text>
</comment>
<accession>A0A0P9P118</accession>
<dbReference type="AlphaFoldDB" id="A0A0P9P118"/>
<evidence type="ECO:0000259" key="7">
    <source>
        <dbReference type="Pfam" id="PF00528"/>
    </source>
</evidence>
<keyword evidence="9" id="KW-1185">Reference proteome</keyword>
<name>A0A0P9P118_9PSED</name>
<proteinExistence type="predicted"/>
<feature type="domain" description="ABC transmembrane type-1" evidence="7">
    <location>
        <begin position="51"/>
        <end position="124"/>
    </location>
</feature>
<comment type="subcellular location">
    <subcellularLocation>
        <location evidence="1">Cell membrane</location>
        <topology evidence="1">Multi-pass membrane protein</topology>
    </subcellularLocation>
</comment>
<evidence type="ECO:0000256" key="2">
    <source>
        <dbReference type="ARBA" id="ARBA00022448"/>
    </source>
</evidence>
<dbReference type="PANTHER" id="PTHR43386">
    <property type="entry name" value="OLIGOPEPTIDE TRANSPORT SYSTEM PERMEASE PROTEIN APPC"/>
    <property type="match status" value="1"/>
</dbReference>
<dbReference type="Pfam" id="PF00528">
    <property type="entry name" value="BPD_transp_1"/>
    <property type="match status" value="1"/>
</dbReference>